<accession>A0ABW5G8L5</accession>
<evidence type="ECO:0000259" key="1">
    <source>
        <dbReference type="Pfam" id="PF13529"/>
    </source>
</evidence>
<dbReference type="RefSeq" id="WP_345402431.1">
    <property type="nucleotide sequence ID" value="NZ_BAABHG010000013.1"/>
</dbReference>
<comment type="caution">
    <text evidence="2">The sequence shown here is derived from an EMBL/GenBank/DDBJ whole genome shotgun (WGS) entry which is preliminary data.</text>
</comment>
<sequence length="207" mass="22569">MPTPSLVHRVPYFAQWESPELVTAIVTGEISAAADPAWASSGADSPEEYEFWGRRVCGMACLKMLLVHYGLGAHRTMDLAREVTEYGGYVRRADGVDGLIYAPFVRYVRERFGLSAESAPKLPVSAIHDAVGEGTLVMASVHQSIRDPGAVPPRTGGHLVLVVGTSGDGFVIHNPSGHSGRSQAFAEVREDDFRRFYAERGILVRRD</sequence>
<name>A0ABW5G8L5_9PSEU</name>
<dbReference type="EMBL" id="JBHUKU010000001">
    <property type="protein sequence ID" value="MFD2457208.1"/>
    <property type="molecule type" value="Genomic_DNA"/>
</dbReference>
<dbReference type="Pfam" id="PF13529">
    <property type="entry name" value="Peptidase_C39_2"/>
    <property type="match status" value="1"/>
</dbReference>
<proteinExistence type="predicted"/>
<evidence type="ECO:0000313" key="2">
    <source>
        <dbReference type="EMBL" id="MFD2457208.1"/>
    </source>
</evidence>
<keyword evidence="3" id="KW-1185">Reference proteome</keyword>
<dbReference type="InterPro" id="IPR039564">
    <property type="entry name" value="Peptidase_C39-like"/>
</dbReference>
<organism evidence="2 3">
    <name type="scientific">Amycolatopsis samaneae</name>
    <dbReference type="NCBI Taxonomy" id="664691"/>
    <lineage>
        <taxon>Bacteria</taxon>
        <taxon>Bacillati</taxon>
        <taxon>Actinomycetota</taxon>
        <taxon>Actinomycetes</taxon>
        <taxon>Pseudonocardiales</taxon>
        <taxon>Pseudonocardiaceae</taxon>
        <taxon>Amycolatopsis</taxon>
    </lineage>
</organism>
<feature type="domain" description="Peptidase C39-like" evidence="1">
    <location>
        <begin position="10"/>
        <end position="175"/>
    </location>
</feature>
<dbReference type="Proteomes" id="UP001597419">
    <property type="component" value="Unassembled WGS sequence"/>
</dbReference>
<protein>
    <submittedName>
        <fullName evidence="2">C39 family peptidase</fullName>
    </submittedName>
</protein>
<dbReference type="Gene3D" id="3.90.70.10">
    <property type="entry name" value="Cysteine proteinases"/>
    <property type="match status" value="1"/>
</dbReference>
<evidence type="ECO:0000313" key="3">
    <source>
        <dbReference type="Proteomes" id="UP001597419"/>
    </source>
</evidence>
<reference evidence="3" key="1">
    <citation type="journal article" date="2019" name="Int. J. Syst. Evol. Microbiol.">
        <title>The Global Catalogue of Microorganisms (GCM) 10K type strain sequencing project: providing services to taxonomists for standard genome sequencing and annotation.</title>
        <authorList>
            <consortium name="The Broad Institute Genomics Platform"/>
            <consortium name="The Broad Institute Genome Sequencing Center for Infectious Disease"/>
            <person name="Wu L."/>
            <person name="Ma J."/>
        </authorList>
    </citation>
    <scope>NUCLEOTIDE SEQUENCE [LARGE SCALE GENOMIC DNA]</scope>
    <source>
        <strain evidence="3">CGMCC 4.7643</strain>
    </source>
</reference>
<gene>
    <name evidence="2" type="ORF">ACFSYJ_01290</name>
</gene>